<gene>
    <name evidence="2" type="ORF">RUN1985_v1_170065</name>
</gene>
<dbReference type="AlphaFoldDB" id="A0A0S4V279"/>
<reference evidence="2" key="1">
    <citation type="submission" date="2015-10" db="EMBL/GenBank/DDBJ databases">
        <authorList>
            <person name="Gilbert D.G."/>
        </authorList>
    </citation>
    <scope>NUCLEOTIDE SEQUENCE</scope>
    <source>
        <strain evidence="2">Phyl III-seqv23</strain>
    </source>
</reference>
<proteinExistence type="predicted"/>
<sequence>MPNRRSQEEQAKGYASAAEKEGSVAYLFPKPEFPNQLKRRTSKEKHDEADCKSEPIVSFAYAFVHTELKLRRPQLKTAGIVGVLRVVVPMKIVENVHFRSARVQYRFSGSSMEIFSTKSGLKQWNLLRVRSTLRLCTVAPDPSIGSVRSG</sequence>
<feature type="compositionally biased region" description="Basic and acidic residues" evidence="1">
    <location>
        <begin position="1"/>
        <end position="11"/>
    </location>
</feature>
<accession>A0A0S4V279</accession>
<name>A0A0S4V279_RALSL</name>
<evidence type="ECO:0000256" key="1">
    <source>
        <dbReference type="SAM" id="MobiDB-lite"/>
    </source>
</evidence>
<evidence type="ECO:0000313" key="2">
    <source>
        <dbReference type="EMBL" id="CUV28145.1"/>
    </source>
</evidence>
<feature type="region of interest" description="Disordered" evidence="1">
    <location>
        <begin position="1"/>
        <end position="20"/>
    </location>
</feature>
<dbReference type="EMBL" id="LN899824">
    <property type="protein sequence ID" value="CUV28145.1"/>
    <property type="molecule type" value="Genomic_DNA"/>
</dbReference>
<protein>
    <submittedName>
        <fullName evidence="2">Uncharacterized protein</fullName>
    </submittedName>
</protein>
<organism evidence="2">
    <name type="scientific">Ralstonia solanacearum</name>
    <name type="common">Pseudomonas solanacearum</name>
    <dbReference type="NCBI Taxonomy" id="305"/>
    <lineage>
        <taxon>Bacteria</taxon>
        <taxon>Pseudomonadati</taxon>
        <taxon>Pseudomonadota</taxon>
        <taxon>Betaproteobacteria</taxon>
        <taxon>Burkholderiales</taxon>
        <taxon>Burkholderiaceae</taxon>
        <taxon>Ralstonia</taxon>
        <taxon>Ralstonia solanacearum species complex</taxon>
    </lineage>
</organism>